<sequence length="367" mass="42236">MPLSHETTGVTETSDVDATAVGRSVGEQFKRSRNISTGPRIDAWHLIVKDVYTTFKDEDPVDEEPDLVNLGKGILSIFVEMFEYVDFLILDQLDCLHYRIDDSELEIVAILNGELIVFEMRLIVCEVIIKNECTTGKNEEPDVEEPESSDNTLQSIDPDGEEPESTDFSDNLGCDQASSSSTADLTSPSFPLYVWPSETGDNAAQIIDESCMEAIIRVVNLTIRRVQPVEKVLKYFQFILFDLNMREQMYRRMYCHSHDQLVWWYHRKGDSELEIVGKLYGGFIVQGMRLILPDDWKPSARMVLNHLENYDLQYLNFARSAFTQLNKDIPQECLHLIKEIMDMPRINTIRKRMPTGLPSFAYSYKYL</sequence>
<accession>A0A5E4MJX6</accession>
<dbReference type="EMBL" id="CABPRJ010000956">
    <property type="protein sequence ID" value="VVC32513.1"/>
    <property type="molecule type" value="Genomic_DNA"/>
</dbReference>
<name>A0A5E4MJX6_9HEMI</name>
<dbReference type="Proteomes" id="UP000325440">
    <property type="component" value="Unassembled WGS sequence"/>
</dbReference>
<reference evidence="2 3" key="1">
    <citation type="submission" date="2019-08" db="EMBL/GenBank/DDBJ databases">
        <authorList>
            <person name="Alioto T."/>
            <person name="Alioto T."/>
            <person name="Gomez Garrido J."/>
        </authorList>
    </citation>
    <scope>NUCLEOTIDE SEQUENCE [LARGE SCALE GENOMIC DNA]</scope>
</reference>
<feature type="region of interest" description="Disordered" evidence="1">
    <location>
        <begin position="136"/>
        <end position="186"/>
    </location>
</feature>
<feature type="compositionally biased region" description="Acidic residues" evidence="1">
    <location>
        <begin position="158"/>
        <end position="167"/>
    </location>
</feature>
<protein>
    <submittedName>
        <fullName evidence="2">Uncharacterized protein</fullName>
    </submittedName>
</protein>
<evidence type="ECO:0000313" key="3">
    <source>
        <dbReference type="Proteomes" id="UP000325440"/>
    </source>
</evidence>
<evidence type="ECO:0000313" key="2">
    <source>
        <dbReference type="EMBL" id="VVC32513.1"/>
    </source>
</evidence>
<evidence type="ECO:0000256" key="1">
    <source>
        <dbReference type="SAM" id="MobiDB-lite"/>
    </source>
</evidence>
<feature type="compositionally biased region" description="Low complexity" evidence="1">
    <location>
        <begin position="177"/>
        <end position="186"/>
    </location>
</feature>
<dbReference type="AlphaFoldDB" id="A0A5E4MJX6"/>
<keyword evidence="3" id="KW-1185">Reference proteome</keyword>
<organism evidence="2 3">
    <name type="scientific">Cinara cedri</name>
    <dbReference type="NCBI Taxonomy" id="506608"/>
    <lineage>
        <taxon>Eukaryota</taxon>
        <taxon>Metazoa</taxon>
        <taxon>Ecdysozoa</taxon>
        <taxon>Arthropoda</taxon>
        <taxon>Hexapoda</taxon>
        <taxon>Insecta</taxon>
        <taxon>Pterygota</taxon>
        <taxon>Neoptera</taxon>
        <taxon>Paraneoptera</taxon>
        <taxon>Hemiptera</taxon>
        <taxon>Sternorrhyncha</taxon>
        <taxon>Aphidomorpha</taxon>
        <taxon>Aphidoidea</taxon>
        <taxon>Aphididae</taxon>
        <taxon>Lachninae</taxon>
        <taxon>Cinara</taxon>
    </lineage>
</organism>
<gene>
    <name evidence="2" type="ORF">CINCED_3A012276</name>
</gene>
<proteinExistence type="predicted"/>